<comment type="subunit">
    <text evidence="2 10">Homodimer.</text>
</comment>
<evidence type="ECO:0000256" key="10">
    <source>
        <dbReference type="HAMAP-Rule" id="MF_01405"/>
    </source>
</evidence>
<dbReference type="EMBL" id="FNAQ01000015">
    <property type="protein sequence ID" value="SDE54342.1"/>
    <property type="molecule type" value="Genomic_DNA"/>
</dbReference>
<keyword evidence="3 10" id="KW-0479">Metal-binding</keyword>
<dbReference type="Pfam" id="PF01725">
    <property type="entry name" value="Ham1p_like"/>
    <property type="match status" value="1"/>
</dbReference>
<protein>
    <recommendedName>
        <fullName evidence="10">dITP/XTP pyrophosphatase</fullName>
        <ecNumber evidence="10">3.6.1.66</ecNumber>
    </recommendedName>
    <alternativeName>
        <fullName evidence="10">Non-canonical purine NTP pyrophosphatase</fullName>
    </alternativeName>
    <alternativeName>
        <fullName evidence="10">Non-standard purine NTP pyrophosphatase</fullName>
    </alternativeName>
    <alternativeName>
        <fullName evidence="10">Nucleoside-triphosphate diphosphatase</fullName>
    </alternativeName>
    <alternativeName>
        <fullName evidence="10">Nucleoside-triphosphate pyrophosphatase</fullName>
        <shortName evidence="10">NTPase</shortName>
    </alternativeName>
</protein>
<evidence type="ECO:0000256" key="3">
    <source>
        <dbReference type="ARBA" id="ARBA00022723"/>
    </source>
</evidence>
<dbReference type="GO" id="GO:0036220">
    <property type="term" value="F:ITP diphosphatase activity"/>
    <property type="evidence" value="ECO:0007669"/>
    <property type="project" value="UniProtKB-UniRule"/>
</dbReference>
<comment type="cofactor">
    <cofactor evidence="10">
        <name>Mg(2+)</name>
        <dbReference type="ChEBI" id="CHEBI:18420"/>
    </cofactor>
    <text evidence="10">Binds 1 Mg(2+) ion per subunit.</text>
</comment>
<feature type="binding site" evidence="10">
    <location>
        <position position="70"/>
    </location>
    <ligand>
        <name>substrate</name>
    </ligand>
</feature>
<organism evidence="12 13">
    <name type="scientific">Desulfuromonas thiophila</name>
    <dbReference type="NCBI Taxonomy" id="57664"/>
    <lineage>
        <taxon>Bacteria</taxon>
        <taxon>Pseudomonadati</taxon>
        <taxon>Thermodesulfobacteriota</taxon>
        <taxon>Desulfuromonadia</taxon>
        <taxon>Desulfuromonadales</taxon>
        <taxon>Desulfuromonadaceae</taxon>
        <taxon>Desulfuromonas</taxon>
    </lineage>
</organism>
<comment type="catalytic activity">
    <reaction evidence="8 10">
        <text>dITP + H2O = dIMP + diphosphate + H(+)</text>
        <dbReference type="Rhea" id="RHEA:28342"/>
        <dbReference type="ChEBI" id="CHEBI:15377"/>
        <dbReference type="ChEBI" id="CHEBI:15378"/>
        <dbReference type="ChEBI" id="CHEBI:33019"/>
        <dbReference type="ChEBI" id="CHEBI:61194"/>
        <dbReference type="ChEBI" id="CHEBI:61382"/>
        <dbReference type="EC" id="3.6.1.66"/>
    </reaction>
</comment>
<keyword evidence="4 10" id="KW-0547">Nucleotide-binding</keyword>
<keyword evidence="6 10" id="KW-0460">Magnesium</keyword>
<dbReference type="NCBIfam" id="TIGR00042">
    <property type="entry name" value="RdgB/HAM1 family non-canonical purine NTP pyrophosphatase"/>
    <property type="match status" value="1"/>
</dbReference>
<dbReference type="CDD" id="cd00515">
    <property type="entry name" value="HAM1"/>
    <property type="match status" value="1"/>
</dbReference>
<reference evidence="13" key="1">
    <citation type="submission" date="2016-10" db="EMBL/GenBank/DDBJ databases">
        <authorList>
            <person name="Varghese N."/>
            <person name="Submissions S."/>
        </authorList>
    </citation>
    <scope>NUCLEOTIDE SEQUENCE [LARGE SCALE GENOMIC DNA]</scope>
    <source>
        <strain evidence="13">DSM 8987</strain>
    </source>
</reference>
<dbReference type="GO" id="GO:0009146">
    <property type="term" value="P:purine nucleoside triphosphate catabolic process"/>
    <property type="evidence" value="ECO:0007669"/>
    <property type="project" value="UniProtKB-UniRule"/>
</dbReference>
<evidence type="ECO:0000313" key="13">
    <source>
        <dbReference type="Proteomes" id="UP000243205"/>
    </source>
</evidence>
<dbReference type="SUPFAM" id="SSF52972">
    <property type="entry name" value="ITPase-like"/>
    <property type="match status" value="1"/>
</dbReference>
<evidence type="ECO:0000256" key="6">
    <source>
        <dbReference type="ARBA" id="ARBA00022842"/>
    </source>
</evidence>
<feature type="binding site" evidence="10">
    <location>
        <position position="175"/>
    </location>
    <ligand>
        <name>substrate</name>
    </ligand>
</feature>
<dbReference type="GO" id="GO:0035870">
    <property type="term" value="F:dITP diphosphatase activity"/>
    <property type="evidence" value="ECO:0007669"/>
    <property type="project" value="UniProtKB-UniRule"/>
</dbReference>
<evidence type="ECO:0000256" key="9">
    <source>
        <dbReference type="ARBA" id="ARBA00052017"/>
    </source>
</evidence>
<gene>
    <name evidence="12" type="ORF">SAMN05661003_11532</name>
</gene>
<dbReference type="GO" id="GO:0005829">
    <property type="term" value="C:cytosol"/>
    <property type="evidence" value="ECO:0007669"/>
    <property type="project" value="TreeGrafter"/>
</dbReference>
<dbReference type="PANTHER" id="PTHR11067">
    <property type="entry name" value="INOSINE TRIPHOSPHATE PYROPHOSPHATASE/HAM1 PROTEIN"/>
    <property type="match status" value="1"/>
</dbReference>
<keyword evidence="5 10" id="KW-0378">Hydrolase</keyword>
<keyword evidence="7 10" id="KW-0546">Nucleotide metabolism</keyword>
<dbReference type="Proteomes" id="UP000243205">
    <property type="component" value="Unassembled WGS sequence"/>
</dbReference>
<dbReference type="AlphaFoldDB" id="A0A1G7DSB2"/>
<dbReference type="InterPro" id="IPR020922">
    <property type="entry name" value="dITP/XTP_pyrophosphatase"/>
</dbReference>
<comment type="catalytic activity">
    <reaction evidence="10">
        <text>ITP + H2O = IMP + diphosphate + H(+)</text>
        <dbReference type="Rhea" id="RHEA:29399"/>
        <dbReference type="ChEBI" id="CHEBI:15377"/>
        <dbReference type="ChEBI" id="CHEBI:15378"/>
        <dbReference type="ChEBI" id="CHEBI:33019"/>
        <dbReference type="ChEBI" id="CHEBI:58053"/>
        <dbReference type="ChEBI" id="CHEBI:61402"/>
        <dbReference type="EC" id="3.6.1.66"/>
    </reaction>
</comment>
<dbReference type="GO" id="GO:0000166">
    <property type="term" value="F:nucleotide binding"/>
    <property type="evidence" value="ECO:0007669"/>
    <property type="project" value="UniProtKB-KW"/>
</dbReference>
<evidence type="ECO:0000256" key="8">
    <source>
        <dbReference type="ARBA" id="ARBA00051875"/>
    </source>
</evidence>
<dbReference type="Gene3D" id="3.90.950.10">
    <property type="match status" value="1"/>
</dbReference>
<name>A0A1G7DSB2_9BACT</name>
<evidence type="ECO:0000256" key="2">
    <source>
        <dbReference type="ARBA" id="ARBA00011738"/>
    </source>
</evidence>
<evidence type="ECO:0000256" key="11">
    <source>
        <dbReference type="RuleBase" id="RU003781"/>
    </source>
</evidence>
<dbReference type="GO" id="GO:0046872">
    <property type="term" value="F:metal ion binding"/>
    <property type="evidence" value="ECO:0007669"/>
    <property type="project" value="UniProtKB-KW"/>
</dbReference>
<dbReference type="PANTHER" id="PTHR11067:SF9">
    <property type="entry name" value="INOSINE TRIPHOSPHATE PYROPHOSPHATASE"/>
    <property type="match status" value="1"/>
</dbReference>
<comment type="function">
    <text evidence="10">Pyrophosphatase that catalyzes the hydrolysis of nucleoside triphosphates to their monophosphate derivatives, with a high preference for the non-canonical purine nucleotides XTP (xanthosine triphosphate), dITP (deoxyinosine triphosphate) and ITP. Seems to function as a house-cleaning enzyme that removes non-canonical purine nucleotides from the nucleotide pool, thus preventing their incorporation into DNA/RNA and avoiding chromosomal lesions.</text>
</comment>
<comment type="similarity">
    <text evidence="1 10 11">Belongs to the HAM1 NTPase family.</text>
</comment>
<dbReference type="STRING" id="57664.SAMN05661003_11532"/>
<feature type="active site" description="Proton acceptor" evidence="10">
    <location>
        <position position="69"/>
    </location>
</feature>
<comment type="caution">
    <text evidence="10">Lacks conserved residue(s) required for the propagation of feature annotation.</text>
</comment>
<dbReference type="HAMAP" id="MF_01405">
    <property type="entry name" value="Non_canon_purine_NTPase"/>
    <property type="match status" value="1"/>
</dbReference>
<dbReference type="GO" id="GO:0009117">
    <property type="term" value="P:nucleotide metabolic process"/>
    <property type="evidence" value="ECO:0007669"/>
    <property type="project" value="UniProtKB-KW"/>
</dbReference>
<dbReference type="OrthoDB" id="9807456at2"/>
<accession>A0A1G7DSB2</accession>
<proteinExistence type="inferred from homology"/>
<dbReference type="FunFam" id="3.90.950.10:FF:000001">
    <property type="entry name" value="dITP/XTP pyrophosphatase"/>
    <property type="match status" value="1"/>
</dbReference>
<dbReference type="InterPro" id="IPR002637">
    <property type="entry name" value="RdgB/HAM1"/>
</dbReference>
<dbReference type="EC" id="3.6.1.66" evidence="10"/>
<evidence type="ECO:0000256" key="1">
    <source>
        <dbReference type="ARBA" id="ARBA00008023"/>
    </source>
</evidence>
<comment type="catalytic activity">
    <reaction evidence="9 10">
        <text>XTP + H2O = XMP + diphosphate + H(+)</text>
        <dbReference type="Rhea" id="RHEA:28610"/>
        <dbReference type="ChEBI" id="CHEBI:15377"/>
        <dbReference type="ChEBI" id="CHEBI:15378"/>
        <dbReference type="ChEBI" id="CHEBI:33019"/>
        <dbReference type="ChEBI" id="CHEBI:57464"/>
        <dbReference type="ChEBI" id="CHEBI:61314"/>
        <dbReference type="EC" id="3.6.1.66"/>
    </reaction>
</comment>
<feature type="binding site" evidence="10">
    <location>
        <begin position="180"/>
        <end position="181"/>
    </location>
    <ligand>
        <name>substrate</name>
    </ligand>
</feature>
<evidence type="ECO:0000256" key="7">
    <source>
        <dbReference type="ARBA" id="ARBA00023080"/>
    </source>
</evidence>
<keyword evidence="13" id="KW-1185">Reference proteome</keyword>
<evidence type="ECO:0000256" key="5">
    <source>
        <dbReference type="ARBA" id="ARBA00022801"/>
    </source>
</evidence>
<dbReference type="GO" id="GO:0036222">
    <property type="term" value="F:XTP diphosphatase activity"/>
    <property type="evidence" value="ECO:0007669"/>
    <property type="project" value="UniProtKB-UniRule"/>
</dbReference>
<feature type="binding site" evidence="10">
    <location>
        <begin position="152"/>
        <end position="155"/>
    </location>
    <ligand>
        <name>substrate</name>
    </ligand>
</feature>
<feature type="binding site" evidence="10">
    <location>
        <begin position="7"/>
        <end position="12"/>
    </location>
    <ligand>
        <name>substrate</name>
    </ligand>
</feature>
<sequence>MKLLVATGNAGKLREIRQALEGTDIRVEGLVDYPGLQVAQEDGDSFAANATKKALTIARQAGCLCLADDSGLEVAALAGAPGVYSARFAGPQATDADNNALLLARLAGVPAGQRQAAFRCLMALCDAAGRCRLFEGRLDGEILTRPLGAGGFGYDPLFWLPGQNCSLAQLDLAAKNRISHRGQALAALLAALRQGGDPLSQQELPQQTG</sequence>
<dbReference type="RefSeq" id="WP_092079744.1">
    <property type="nucleotide sequence ID" value="NZ_CALFZY010000012.1"/>
</dbReference>
<dbReference type="GO" id="GO:0017111">
    <property type="term" value="F:ribonucleoside triphosphate phosphatase activity"/>
    <property type="evidence" value="ECO:0007669"/>
    <property type="project" value="InterPro"/>
</dbReference>
<evidence type="ECO:0000256" key="4">
    <source>
        <dbReference type="ARBA" id="ARBA00022741"/>
    </source>
</evidence>
<dbReference type="InterPro" id="IPR029001">
    <property type="entry name" value="ITPase-like_fam"/>
</dbReference>
<evidence type="ECO:0000313" key="12">
    <source>
        <dbReference type="EMBL" id="SDE54342.1"/>
    </source>
</evidence>
<feature type="binding site" evidence="10">
    <location>
        <position position="69"/>
    </location>
    <ligand>
        <name>Mg(2+)</name>
        <dbReference type="ChEBI" id="CHEBI:18420"/>
    </ligand>
</feature>